<dbReference type="AlphaFoldDB" id="A0ABD2Z371"/>
<dbReference type="SUPFAM" id="SSF54171">
    <property type="entry name" value="DNA-binding domain"/>
    <property type="match status" value="1"/>
</dbReference>
<keyword evidence="10" id="KW-1185">Reference proteome</keyword>
<evidence type="ECO:0000256" key="5">
    <source>
        <dbReference type="ARBA" id="ARBA00023163"/>
    </source>
</evidence>
<evidence type="ECO:0000256" key="6">
    <source>
        <dbReference type="ARBA" id="ARBA00023242"/>
    </source>
</evidence>
<evidence type="ECO:0000259" key="8">
    <source>
        <dbReference type="PROSITE" id="PS51032"/>
    </source>
</evidence>
<keyword evidence="6" id="KW-0539">Nucleus</keyword>
<protein>
    <recommendedName>
        <fullName evidence="8">AP2/ERF domain-containing protein</fullName>
    </recommendedName>
</protein>
<dbReference type="EMBL" id="JBJUIK010000011">
    <property type="protein sequence ID" value="KAL3513935.1"/>
    <property type="molecule type" value="Genomic_DNA"/>
</dbReference>
<dbReference type="InterPro" id="IPR036955">
    <property type="entry name" value="AP2/ERF_dom_sf"/>
</dbReference>
<dbReference type="Proteomes" id="UP001630127">
    <property type="component" value="Unassembled WGS sequence"/>
</dbReference>
<dbReference type="GO" id="GO:0005634">
    <property type="term" value="C:nucleus"/>
    <property type="evidence" value="ECO:0007669"/>
    <property type="project" value="UniProtKB-SubCell"/>
</dbReference>
<dbReference type="GO" id="GO:0003677">
    <property type="term" value="F:DNA binding"/>
    <property type="evidence" value="ECO:0007669"/>
    <property type="project" value="UniProtKB-KW"/>
</dbReference>
<proteinExistence type="predicted"/>
<keyword evidence="2" id="KW-0611">Plant defense</keyword>
<evidence type="ECO:0000256" key="3">
    <source>
        <dbReference type="ARBA" id="ARBA00023015"/>
    </source>
</evidence>
<name>A0ABD2Z371_9GENT</name>
<dbReference type="CDD" id="cd00018">
    <property type="entry name" value="AP2"/>
    <property type="match status" value="1"/>
</dbReference>
<accession>A0ABD2Z371</accession>
<dbReference type="SMART" id="SM00380">
    <property type="entry name" value="AP2"/>
    <property type="match status" value="1"/>
</dbReference>
<dbReference type="PANTHER" id="PTHR31190">
    <property type="entry name" value="DNA-BINDING DOMAIN"/>
    <property type="match status" value="1"/>
</dbReference>
<evidence type="ECO:0000256" key="1">
    <source>
        <dbReference type="ARBA" id="ARBA00004123"/>
    </source>
</evidence>
<keyword evidence="3" id="KW-0805">Transcription regulation</keyword>
<feature type="domain" description="AP2/ERF" evidence="8">
    <location>
        <begin position="231"/>
        <end position="288"/>
    </location>
</feature>
<feature type="region of interest" description="Disordered" evidence="7">
    <location>
        <begin position="298"/>
        <end position="336"/>
    </location>
</feature>
<keyword evidence="5" id="KW-0804">Transcription</keyword>
<sequence length="446" mass="48234">MSLTKVANPQETDEYARLPATINTAMTTTTTATATANMRATNIGGDSESLPQAQRILSFEQLHQLQQLEQQQQQEWPEMFSGYSQSAGEMSAMVTALTHVVSGQRSSSGEWAYYNRPAQDQSGSVTVSFGGGGSVIQSANSPSSAYSSSSSGSWGRKKRGRDLEESVSGYLENVQRVYRGVEDFRAADSSSANPALDEAASIATPTRTASTITTTTIQSQAAEESGERRKRYRGVRQRPWGKWAAEIRDPHKAARVWLGTFDTAEAAARAYDEAALRFRGNRAKLNFPEDVRLLPPLQSSSQSAQLHSTSSAPPATRLPVTAAPPSPQPPILLQSHDDPNIARDYWEYSQLLQSSGGFSGQHQPNNLLEQMFNASSLALLHSHSLPSSTSFAPSTTPSYDSLLFSSQERSNLFRTQGSQNNDQGAGSSSFPAPAWTNSGHFPPSSS</sequence>
<feature type="compositionally biased region" description="Low complexity" evidence="7">
    <location>
        <begin position="298"/>
        <end position="312"/>
    </location>
</feature>
<feature type="compositionally biased region" description="Low complexity" evidence="7">
    <location>
        <begin position="138"/>
        <end position="153"/>
    </location>
</feature>
<feature type="region of interest" description="Disordered" evidence="7">
    <location>
        <begin position="216"/>
        <end position="235"/>
    </location>
</feature>
<dbReference type="InterPro" id="IPR044808">
    <property type="entry name" value="ERF_plant"/>
</dbReference>
<dbReference type="Pfam" id="PF00847">
    <property type="entry name" value="AP2"/>
    <property type="match status" value="1"/>
</dbReference>
<evidence type="ECO:0000256" key="4">
    <source>
        <dbReference type="ARBA" id="ARBA00023125"/>
    </source>
</evidence>
<feature type="region of interest" description="Disordered" evidence="7">
    <location>
        <begin position="137"/>
        <end position="162"/>
    </location>
</feature>
<evidence type="ECO:0000256" key="2">
    <source>
        <dbReference type="ARBA" id="ARBA00022821"/>
    </source>
</evidence>
<dbReference type="Gene3D" id="3.30.730.10">
    <property type="entry name" value="AP2/ERF domain"/>
    <property type="match status" value="1"/>
</dbReference>
<feature type="region of interest" description="Disordered" evidence="7">
    <location>
        <begin position="410"/>
        <end position="446"/>
    </location>
</feature>
<gene>
    <name evidence="9" type="ORF">ACH5RR_026652</name>
</gene>
<reference evidence="9 10" key="1">
    <citation type="submission" date="2024-11" db="EMBL/GenBank/DDBJ databases">
        <title>A near-complete genome assembly of Cinchona calisaya.</title>
        <authorList>
            <person name="Lian D.C."/>
            <person name="Zhao X.W."/>
            <person name="Wei L."/>
        </authorList>
    </citation>
    <scope>NUCLEOTIDE SEQUENCE [LARGE SCALE GENOMIC DNA]</scope>
    <source>
        <tissue evidence="9">Nenye</tissue>
    </source>
</reference>
<evidence type="ECO:0000313" key="10">
    <source>
        <dbReference type="Proteomes" id="UP001630127"/>
    </source>
</evidence>
<evidence type="ECO:0000313" key="9">
    <source>
        <dbReference type="EMBL" id="KAL3513935.1"/>
    </source>
</evidence>
<comment type="caution">
    <text evidence="9">The sequence shown here is derived from an EMBL/GenBank/DDBJ whole genome shotgun (WGS) entry which is preliminary data.</text>
</comment>
<dbReference type="InterPro" id="IPR016177">
    <property type="entry name" value="DNA-bd_dom_sf"/>
</dbReference>
<comment type="subcellular location">
    <subcellularLocation>
        <location evidence="1">Nucleus</location>
    </subcellularLocation>
</comment>
<dbReference type="PROSITE" id="PS51032">
    <property type="entry name" value="AP2_ERF"/>
    <property type="match status" value="1"/>
</dbReference>
<dbReference type="GO" id="GO:0006952">
    <property type="term" value="P:defense response"/>
    <property type="evidence" value="ECO:0007669"/>
    <property type="project" value="UniProtKB-KW"/>
</dbReference>
<evidence type="ECO:0000256" key="7">
    <source>
        <dbReference type="SAM" id="MobiDB-lite"/>
    </source>
</evidence>
<organism evidence="9 10">
    <name type="scientific">Cinchona calisaya</name>
    <dbReference type="NCBI Taxonomy" id="153742"/>
    <lineage>
        <taxon>Eukaryota</taxon>
        <taxon>Viridiplantae</taxon>
        <taxon>Streptophyta</taxon>
        <taxon>Embryophyta</taxon>
        <taxon>Tracheophyta</taxon>
        <taxon>Spermatophyta</taxon>
        <taxon>Magnoliopsida</taxon>
        <taxon>eudicotyledons</taxon>
        <taxon>Gunneridae</taxon>
        <taxon>Pentapetalae</taxon>
        <taxon>asterids</taxon>
        <taxon>lamiids</taxon>
        <taxon>Gentianales</taxon>
        <taxon>Rubiaceae</taxon>
        <taxon>Cinchonoideae</taxon>
        <taxon>Cinchoneae</taxon>
        <taxon>Cinchona</taxon>
    </lineage>
</organism>
<dbReference type="PRINTS" id="PR00367">
    <property type="entry name" value="ETHRSPELEMNT"/>
</dbReference>
<dbReference type="PANTHER" id="PTHR31190:SF473">
    <property type="entry name" value="OS05G0437100 PROTEIN"/>
    <property type="match status" value="1"/>
</dbReference>
<dbReference type="InterPro" id="IPR001471">
    <property type="entry name" value="AP2/ERF_dom"/>
</dbReference>
<keyword evidence="4" id="KW-0238">DNA-binding</keyword>
<dbReference type="FunFam" id="3.30.730.10:FF:000001">
    <property type="entry name" value="Ethylene-responsive transcription factor 2"/>
    <property type="match status" value="1"/>
</dbReference>